<dbReference type="GO" id="GO:0005524">
    <property type="term" value="F:ATP binding"/>
    <property type="evidence" value="ECO:0007669"/>
    <property type="project" value="UniProtKB-KW"/>
</dbReference>
<dbReference type="InterPro" id="IPR050547">
    <property type="entry name" value="DEAD_box_RNA_helicases"/>
</dbReference>
<evidence type="ECO:0000256" key="8">
    <source>
        <dbReference type="ARBA" id="ARBA00023118"/>
    </source>
</evidence>
<keyword evidence="10" id="KW-0540">Nuclease</keyword>
<comment type="similarity">
    <text evidence="2">In the central section; belongs to the CRISPR-associated helicase Cas3 family.</text>
</comment>
<dbReference type="SMART" id="SM00490">
    <property type="entry name" value="HELICc"/>
    <property type="match status" value="1"/>
</dbReference>
<evidence type="ECO:0000313" key="11">
    <source>
        <dbReference type="Proteomes" id="UP000641932"/>
    </source>
</evidence>
<dbReference type="PROSITE" id="PS51643">
    <property type="entry name" value="HD_CAS3"/>
    <property type="match status" value="1"/>
</dbReference>
<dbReference type="GO" id="GO:0016787">
    <property type="term" value="F:hydrolase activity"/>
    <property type="evidence" value="ECO:0007669"/>
    <property type="project" value="UniProtKB-KW"/>
</dbReference>
<protein>
    <submittedName>
        <fullName evidence="10">CRISPR-associated endonuclease/helicase Cas3</fullName>
    </submittedName>
</protein>
<evidence type="ECO:0000256" key="2">
    <source>
        <dbReference type="ARBA" id="ARBA00009046"/>
    </source>
</evidence>
<dbReference type="EMBL" id="BMMS01000043">
    <property type="protein sequence ID" value="GGO99254.1"/>
    <property type="molecule type" value="Genomic_DNA"/>
</dbReference>
<dbReference type="SUPFAM" id="SSF52540">
    <property type="entry name" value="P-loop containing nucleoside triphosphate hydrolases"/>
    <property type="match status" value="1"/>
</dbReference>
<dbReference type="GO" id="GO:0003723">
    <property type="term" value="F:RNA binding"/>
    <property type="evidence" value="ECO:0007669"/>
    <property type="project" value="TreeGrafter"/>
</dbReference>
<gene>
    <name evidence="10" type="primary">cas3</name>
    <name evidence="10" type="ORF">GCM10012280_65290</name>
</gene>
<dbReference type="PANTHER" id="PTHR47963:SF9">
    <property type="entry name" value="CRISPR-ASSOCIATED ENDONUCLEASE_HELICASE CAS3"/>
    <property type="match status" value="1"/>
</dbReference>
<dbReference type="GO" id="GO:0046872">
    <property type="term" value="F:metal ion binding"/>
    <property type="evidence" value="ECO:0007669"/>
    <property type="project" value="UniProtKB-KW"/>
</dbReference>
<dbReference type="SUPFAM" id="SSF109604">
    <property type="entry name" value="HD-domain/PDEase-like"/>
    <property type="match status" value="1"/>
</dbReference>
<dbReference type="GO" id="GO:0003724">
    <property type="term" value="F:RNA helicase activity"/>
    <property type="evidence" value="ECO:0007669"/>
    <property type="project" value="TreeGrafter"/>
</dbReference>
<dbReference type="CDD" id="cd09641">
    <property type="entry name" value="Cas3''_I"/>
    <property type="match status" value="1"/>
</dbReference>
<dbReference type="NCBIfam" id="TIGR01596">
    <property type="entry name" value="cas3_HD"/>
    <property type="match status" value="1"/>
</dbReference>
<keyword evidence="8" id="KW-0051">Antiviral defense</keyword>
<dbReference type="GO" id="GO:0004519">
    <property type="term" value="F:endonuclease activity"/>
    <property type="evidence" value="ECO:0007669"/>
    <property type="project" value="UniProtKB-KW"/>
</dbReference>
<evidence type="ECO:0000256" key="7">
    <source>
        <dbReference type="ARBA" id="ARBA00022840"/>
    </source>
</evidence>
<evidence type="ECO:0000256" key="1">
    <source>
        <dbReference type="ARBA" id="ARBA00006847"/>
    </source>
</evidence>
<evidence type="ECO:0000256" key="5">
    <source>
        <dbReference type="ARBA" id="ARBA00022801"/>
    </source>
</evidence>
<keyword evidence="3" id="KW-0479">Metal-binding</keyword>
<dbReference type="AlphaFoldDB" id="A0A917ZYI7"/>
<organism evidence="10 11">
    <name type="scientific">Wenjunlia tyrosinilytica</name>
    <dbReference type="NCBI Taxonomy" id="1544741"/>
    <lineage>
        <taxon>Bacteria</taxon>
        <taxon>Bacillati</taxon>
        <taxon>Actinomycetota</taxon>
        <taxon>Actinomycetes</taxon>
        <taxon>Kitasatosporales</taxon>
        <taxon>Streptomycetaceae</taxon>
        <taxon>Wenjunlia</taxon>
    </lineage>
</organism>
<dbReference type="InterPro" id="IPR006483">
    <property type="entry name" value="CRISPR-assoc_Cas3_HD"/>
</dbReference>
<dbReference type="GO" id="GO:0051607">
    <property type="term" value="P:defense response to virus"/>
    <property type="evidence" value="ECO:0007669"/>
    <property type="project" value="UniProtKB-KW"/>
</dbReference>
<accession>A0A917ZYI7</accession>
<dbReference type="InterPro" id="IPR038257">
    <property type="entry name" value="CRISPR-assoc_Cas3_HD_sf"/>
</dbReference>
<keyword evidence="7" id="KW-0067">ATP-binding</keyword>
<dbReference type="Pfam" id="PF18019">
    <property type="entry name" value="Cas3_HD"/>
    <property type="match status" value="1"/>
</dbReference>
<dbReference type="Proteomes" id="UP000641932">
    <property type="component" value="Unassembled WGS sequence"/>
</dbReference>
<keyword evidence="11" id="KW-1185">Reference proteome</keyword>
<keyword evidence="5" id="KW-0378">Hydrolase</keyword>
<dbReference type="Pfam" id="PF22590">
    <property type="entry name" value="Cas3-like_C_2"/>
    <property type="match status" value="1"/>
</dbReference>
<keyword evidence="4" id="KW-0547">Nucleotide-binding</keyword>
<sequence>MMRRPGRAVDESAWGKSRGLDRPYPLVRHLLDAAAMALYLWDHYLSGNQRRSIAVGLGAEADPAQARVLVALCAGLHDIGKLSGFQLCDARGKEGLSREFVRDQGERLGTTRIGHAVAGMQAAPAVLAALGLGDTGMAEDEGVDRVAEIIGGHHGVFSRLNRGMTDLAGYQELFGGLKWADQRAVHAAAVHDLLGVPPLPERFEASAAVLVTGLVILADWLVSQESYLERRQHALRPSLQEHFEKSCRDAVELVREAGLVPVELARKDFAEAYDIKGEPNPLQRSVARGLAEALAVPEAGKAGILVVTAAPGDGKSETALEAERLLSQVCGTRGFAFLLPTMATSDPMHARVAGVLDRQGAAGAGLTLTHSMAWLNSAYSDGELSGGPAVLVCDGEEEGDTAARHQAAMRPRQWLRGGKRPLLAQWTVGTIDQALMAVLPIRHNALRLLALSGKTCIVDEAHAYDPYMQVLLGRLLNWLGAYGVPVVLLSATLPVSVSDRLVKEYLRGVGKHSVRELKRRSFEVPYPGWLYVDAATARCERIGEPDRQDQAAQRRMELAVQVESVVHTPLGKGGERARLAVIECVLEPLLLECGGEVGGYALVVCNTVGEAQDTYTWLRDRCAARGLGEVELVLLHARFPGDVREGRTRLVSQGMGRPGRRLGRMVVVATQVVEQSLDLDADLVVSDLAPLALLLQRAGRCWRHEVWWAQHGRPGGKPRPAWAACTGPRLVVLDPLLAGGGQVPKHWGSVYAEHLLLETSEVLAGLGPGPINIPDDVQALVEKVHGDRSDRFDWDSPRREKAWVEFEGENLAQRGMGESIAVPRVGSVDELHSLHSLGVEGEWQIATRLGADAVRLLCVYMQEDGSETLDEEGNYALPTPDSDGRIAVNDVRAVMRRTIPVRADWFKDAEATFNIPDGWSDHPMLGDLALLRQPVRGGEVQAVEVKGKRMWLDAELGLVRR</sequence>
<dbReference type="Gene3D" id="3.40.50.300">
    <property type="entry name" value="P-loop containing nucleotide triphosphate hydrolases"/>
    <property type="match status" value="1"/>
</dbReference>
<evidence type="ECO:0000256" key="4">
    <source>
        <dbReference type="ARBA" id="ARBA00022741"/>
    </source>
</evidence>
<reference evidence="10" key="2">
    <citation type="submission" date="2020-09" db="EMBL/GenBank/DDBJ databases">
        <authorList>
            <person name="Sun Q."/>
            <person name="Zhou Y."/>
        </authorList>
    </citation>
    <scope>NUCLEOTIDE SEQUENCE</scope>
    <source>
        <strain evidence="10">CGMCC 4.7201</strain>
    </source>
</reference>
<evidence type="ECO:0000313" key="10">
    <source>
        <dbReference type="EMBL" id="GGO99254.1"/>
    </source>
</evidence>
<evidence type="ECO:0000259" key="9">
    <source>
        <dbReference type="PROSITE" id="PS51643"/>
    </source>
</evidence>
<proteinExistence type="inferred from homology"/>
<name>A0A917ZYI7_9ACTN</name>
<feature type="domain" description="HD Cas3-type" evidence="9">
    <location>
        <begin position="19"/>
        <end position="221"/>
    </location>
</feature>
<comment type="caution">
    <text evidence="10">The sequence shown here is derived from an EMBL/GenBank/DDBJ whole genome shotgun (WGS) entry which is preliminary data.</text>
</comment>
<dbReference type="InterPro" id="IPR001650">
    <property type="entry name" value="Helicase_C-like"/>
</dbReference>
<dbReference type="Gene3D" id="1.10.3210.30">
    <property type="match status" value="1"/>
</dbReference>
<comment type="similarity">
    <text evidence="1">In the N-terminal section; belongs to the CRISPR-associated nuclease Cas3-HD family.</text>
</comment>
<evidence type="ECO:0000256" key="3">
    <source>
        <dbReference type="ARBA" id="ARBA00022723"/>
    </source>
</evidence>
<evidence type="ECO:0000256" key="6">
    <source>
        <dbReference type="ARBA" id="ARBA00022806"/>
    </source>
</evidence>
<keyword evidence="10" id="KW-0255">Endonuclease</keyword>
<dbReference type="InterPro" id="IPR027417">
    <property type="entry name" value="P-loop_NTPase"/>
</dbReference>
<dbReference type="PANTHER" id="PTHR47963">
    <property type="entry name" value="DEAD-BOX ATP-DEPENDENT RNA HELICASE 47, MITOCHONDRIAL"/>
    <property type="match status" value="1"/>
</dbReference>
<dbReference type="InterPro" id="IPR054712">
    <property type="entry name" value="Cas3-like_dom"/>
</dbReference>
<keyword evidence="6" id="KW-0347">Helicase</keyword>
<reference evidence="10" key="1">
    <citation type="journal article" date="2014" name="Int. J. Syst. Evol. Microbiol.">
        <title>Complete genome sequence of Corynebacterium casei LMG S-19264T (=DSM 44701T), isolated from a smear-ripened cheese.</title>
        <authorList>
            <consortium name="US DOE Joint Genome Institute (JGI-PGF)"/>
            <person name="Walter F."/>
            <person name="Albersmeier A."/>
            <person name="Kalinowski J."/>
            <person name="Ruckert C."/>
        </authorList>
    </citation>
    <scope>NUCLEOTIDE SEQUENCE</scope>
    <source>
        <strain evidence="10">CGMCC 4.7201</strain>
    </source>
</reference>